<dbReference type="AlphaFoldDB" id="A0A0Q2RAR9"/>
<evidence type="ECO:0000256" key="5">
    <source>
        <dbReference type="ARBA" id="ARBA00023004"/>
    </source>
</evidence>
<dbReference type="InterPro" id="IPR017896">
    <property type="entry name" value="4Fe4S_Fe-S-bd"/>
</dbReference>
<feature type="domain" description="4Fe-4S ferredoxin-type" evidence="8">
    <location>
        <begin position="1"/>
        <end position="29"/>
    </location>
</feature>
<evidence type="ECO:0000256" key="2">
    <source>
        <dbReference type="ARBA" id="ARBA00022448"/>
    </source>
</evidence>
<keyword evidence="4" id="KW-0249">Electron transport</keyword>
<evidence type="ECO:0000256" key="1">
    <source>
        <dbReference type="ARBA" id="ARBA00001927"/>
    </source>
</evidence>
<comment type="cofactor">
    <cofactor evidence="1">
        <name>[3Fe-4S] cluster</name>
        <dbReference type="ChEBI" id="CHEBI:21137"/>
    </cofactor>
</comment>
<dbReference type="Pfam" id="PF13370">
    <property type="entry name" value="Fer4_13"/>
    <property type="match status" value="1"/>
</dbReference>
<dbReference type="PANTHER" id="PTHR36923">
    <property type="entry name" value="FERREDOXIN"/>
    <property type="match status" value="1"/>
</dbReference>
<keyword evidence="6" id="KW-0411">Iron-sulfur</keyword>
<dbReference type="GO" id="GO:0051538">
    <property type="term" value="F:3 iron, 4 sulfur cluster binding"/>
    <property type="evidence" value="ECO:0007669"/>
    <property type="project" value="UniProtKB-KW"/>
</dbReference>
<organism evidence="9 10">
    <name type="scientific">Mycobacterium gordonae</name>
    <dbReference type="NCBI Taxonomy" id="1778"/>
    <lineage>
        <taxon>Bacteria</taxon>
        <taxon>Bacillati</taxon>
        <taxon>Actinomycetota</taxon>
        <taxon>Actinomycetes</taxon>
        <taxon>Mycobacteriales</taxon>
        <taxon>Mycobacteriaceae</taxon>
        <taxon>Mycobacterium</taxon>
    </lineage>
</organism>
<dbReference type="RefSeq" id="WP_055575836.1">
    <property type="nucleotide sequence ID" value="NZ_LKTM01000001.1"/>
</dbReference>
<accession>A0A0Q2RAR9</accession>
<keyword evidence="3" id="KW-0479">Metal-binding</keyword>
<dbReference type="SUPFAM" id="SSF54862">
    <property type="entry name" value="4Fe-4S ferredoxins"/>
    <property type="match status" value="1"/>
</dbReference>
<reference evidence="9 10" key="1">
    <citation type="submission" date="2015-10" db="EMBL/GenBank/DDBJ databases">
        <title>Mycobacterium gordonae draft genome assembly.</title>
        <authorList>
            <person name="Ustinova V."/>
            <person name="Smirnova T."/>
            <person name="Blagodatskikh K."/>
            <person name="Varlamov D."/>
            <person name="Larionova E."/>
            <person name="Chernousova L."/>
        </authorList>
    </citation>
    <scope>NUCLEOTIDE SEQUENCE [LARGE SCALE GENOMIC DNA]</scope>
    <source>
        <strain evidence="9 10">CTRI 14-8773</strain>
    </source>
</reference>
<gene>
    <name evidence="9" type="ORF">AO501_05550</name>
</gene>
<evidence type="ECO:0000256" key="7">
    <source>
        <dbReference type="ARBA" id="ARBA00023291"/>
    </source>
</evidence>
<dbReference type="PROSITE" id="PS51379">
    <property type="entry name" value="4FE4S_FER_2"/>
    <property type="match status" value="1"/>
</dbReference>
<dbReference type="STRING" id="1778.A9W97_28240"/>
<sequence length="62" mass="6796">MKVQVDLDSCDGNGVCMSICHEVFDVREDGLHVLQDEPPAQLRQQLKGAEVSCPTQAILVND</sequence>
<comment type="caution">
    <text evidence="9">The sequence shown here is derived from an EMBL/GenBank/DDBJ whole genome shotgun (WGS) entry which is preliminary data.</text>
</comment>
<name>A0A0Q2RAR9_MYCGO</name>
<protein>
    <submittedName>
        <fullName evidence="9">Ferredoxin</fullName>
    </submittedName>
</protein>
<evidence type="ECO:0000256" key="4">
    <source>
        <dbReference type="ARBA" id="ARBA00022982"/>
    </source>
</evidence>
<dbReference type="PANTHER" id="PTHR36923:SF3">
    <property type="entry name" value="FERREDOXIN"/>
    <property type="match status" value="1"/>
</dbReference>
<proteinExistence type="predicted"/>
<evidence type="ECO:0000259" key="8">
    <source>
        <dbReference type="PROSITE" id="PS51379"/>
    </source>
</evidence>
<dbReference type="Proteomes" id="UP000051677">
    <property type="component" value="Unassembled WGS sequence"/>
</dbReference>
<dbReference type="InterPro" id="IPR051269">
    <property type="entry name" value="Fe-S_cluster_ET"/>
</dbReference>
<keyword evidence="5" id="KW-0408">Iron</keyword>
<dbReference type="EMBL" id="LKTM01000001">
    <property type="protein sequence ID" value="KQH81078.1"/>
    <property type="molecule type" value="Genomic_DNA"/>
</dbReference>
<keyword evidence="7" id="KW-0003">3Fe-4S</keyword>
<evidence type="ECO:0000313" key="10">
    <source>
        <dbReference type="Proteomes" id="UP000051677"/>
    </source>
</evidence>
<keyword evidence="2" id="KW-0813">Transport</keyword>
<evidence type="ECO:0000313" key="9">
    <source>
        <dbReference type="EMBL" id="KQH81078.1"/>
    </source>
</evidence>
<dbReference type="GO" id="GO:0046872">
    <property type="term" value="F:metal ion binding"/>
    <property type="evidence" value="ECO:0007669"/>
    <property type="project" value="UniProtKB-KW"/>
</dbReference>
<evidence type="ECO:0000256" key="6">
    <source>
        <dbReference type="ARBA" id="ARBA00023014"/>
    </source>
</evidence>
<dbReference type="Gene3D" id="3.30.70.20">
    <property type="match status" value="1"/>
</dbReference>
<evidence type="ECO:0000256" key="3">
    <source>
        <dbReference type="ARBA" id="ARBA00022723"/>
    </source>
</evidence>
<dbReference type="OrthoDB" id="9803319at2"/>